<keyword evidence="2" id="KW-1185">Reference proteome</keyword>
<dbReference type="EMBL" id="KL596943">
    <property type="protein sequence ID" value="KER21769.1"/>
    <property type="molecule type" value="Genomic_DNA"/>
</dbReference>
<protein>
    <submittedName>
        <fullName evidence="1">Uncharacterized protein</fullName>
    </submittedName>
</protein>
<dbReference type="GeneID" id="20324174"/>
<organism evidence="1 2">
    <name type="scientific">Opisthorchis viverrini</name>
    <name type="common">Southeast Asian liver fluke</name>
    <dbReference type="NCBI Taxonomy" id="6198"/>
    <lineage>
        <taxon>Eukaryota</taxon>
        <taxon>Metazoa</taxon>
        <taxon>Spiralia</taxon>
        <taxon>Lophotrochozoa</taxon>
        <taxon>Platyhelminthes</taxon>
        <taxon>Trematoda</taxon>
        <taxon>Digenea</taxon>
        <taxon>Opisthorchiida</taxon>
        <taxon>Opisthorchiata</taxon>
        <taxon>Opisthorchiidae</taxon>
        <taxon>Opisthorchis</taxon>
    </lineage>
</organism>
<evidence type="ECO:0000313" key="1">
    <source>
        <dbReference type="EMBL" id="KER21769.1"/>
    </source>
</evidence>
<gene>
    <name evidence="1" type="ORF">T265_10006</name>
</gene>
<dbReference type="Proteomes" id="UP000054324">
    <property type="component" value="Unassembled WGS sequence"/>
</dbReference>
<dbReference type="RefSeq" id="XP_009174507.1">
    <property type="nucleotide sequence ID" value="XM_009176243.1"/>
</dbReference>
<proteinExistence type="predicted"/>
<reference evidence="1 2" key="1">
    <citation type="submission" date="2013-11" db="EMBL/GenBank/DDBJ databases">
        <title>Opisthorchis viverrini - life in the bile duct.</title>
        <authorList>
            <person name="Young N.D."/>
            <person name="Nagarajan N."/>
            <person name="Lin S.J."/>
            <person name="Korhonen P.K."/>
            <person name="Jex A.R."/>
            <person name="Hall R.S."/>
            <person name="Safavi-Hemami H."/>
            <person name="Kaewkong W."/>
            <person name="Bertrand D."/>
            <person name="Gao S."/>
            <person name="Seet Q."/>
            <person name="Wongkham S."/>
            <person name="Teh B.T."/>
            <person name="Wongkham C."/>
            <person name="Intapan P.M."/>
            <person name="Maleewong W."/>
            <person name="Yang X."/>
            <person name="Hu M."/>
            <person name="Wang Z."/>
            <person name="Hofmann A."/>
            <person name="Sternberg P.W."/>
            <person name="Tan P."/>
            <person name="Wang J."/>
            <person name="Gasser R.B."/>
        </authorList>
    </citation>
    <scope>NUCLEOTIDE SEQUENCE [LARGE SCALE GENOMIC DNA]</scope>
</reference>
<dbReference type="KEGG" id="ovi:T265_10006"/>
<accession>A0A075A305</accession>
<sequence length="80" mass="9192">MSSSEIRFQGRTQGGVLAKQTDQLVNGKRQKRHLEFMDNLEAFGRMYDITAQYVLHFESAAVHSDLFPCKQLLEFGLEVE</sequence>
<name>A0A075A305_OPIVI</name>
<evidence type="ECO:0000313" key="2">
    <source>
        <dbReference type="Proteomes" id="UP000054324"/>
    </source>
</evidence>
<dbReference type="CTD" id="20324174"/>
<dbReference type="AlphaFoldDB" id="A0A075A305"/>